<dbReference type="GeneID" id="108564299"/>
<evidence type="ECO:0000256" key="2">
    <source>
        <dbReference type="ARBA" id="ARBA00023292"/>
    </source>
</evidence>
<keyword evidence="4" id="KW-1185">Reference proteome</keyword>
<evidence type="ECO:0000256" key="1">
    <source>
        <dbReference type="ARBA" id="ARBA00023157"/>
    </source>
</evidence>
<name>A0ABM1MW36_NICVS</name>
<dbReference type="Gene3D" id="2.60.120.260">
    <property type="entry name" value="Galactose-binding domain-like"/>
    <property type="match status" value="1"/>
</dbReference>
<proteinExistence type="predicted"/>
<sequence length="131" mass="14252">MKFLRGIGVSRKTGNGSGGLWPSVFNVATKAEITTNATCGHTGRQEFCRMGEGASGKGRCGVCDGFSPDPGKRHPITNAIDDGPNKWWQSPALHYGNEYSYVTITLDLKQWIAYKSQRLVGLPPHPHPTLP</sequence>
<dbReference type="Pfam" id="PF00055">
    <property type="entry name" value="Laminin_N"/>
    <property type="match status" value="1"/>
</dbReference>
<dbReference type="InterPro" id="IPR050440">
    <property type="entry name" value="Laminin/Netrin_ECM"/>
</dbReference>
<keyword evidence="1" id="KW-1015">Disulfide bond</keyword>
<dbReference type="Proteomes" id="UP000695000">
    <property type="component" value="Unplaced"/>
</dbReference>
<gene>
    <name evidence="5" type="primary">LOC108564299</name>
</gene>
<dbReference type="RefSeq" id="XP_017778786.1">
    <property type="nucleotide sequence ID" value="XM_017923297.1"/>
</dbReference>
<evidence type="ECO:0000313" key="4">
    <source>
        <dbReference type="Proteomes" id="UP000695000"/>
    </source>
</evidence>
<evidence type="ECO:0000259" key="3">
    <source>
        <dbReference type="PROSITE" id="PS51117"/>
    </source>
</evidence>
<protein>
    <submittedName>
        <fullName evidence="5">Laminin subunit alpha-1-like</fullName>
    </submittedName>
</protein>
<accession>A0ABM1MW36</accession>
<dbReference type="PROSITE" id="PS51117">
    <property type="entry name" value="LAMININ_NTER"/>
    <property type="match status" value="1"/>
</dbReference>
<organism evidence="4 5">
    <name type="scientific">Nicrophorus vespilloides</name>
    <name type="common">Boreal carrion beetle</name>
    <dbReference type="NCBI Taxonomy" id="110193"/>
    <lineage>
        <taxon>Eukaryota</taxon>
        <taxon>Metazoa</taxon>
        <taxon>Ecdysozoa</taxon>
        <taxon>Arthropoda</taxon>
        <taxon>Hexapoda</taxon>
        <taxon>Insecta</taxon>
        <taxon>Pterygota</taxon>
        <taxon>Neoptera</taxon>
        <taxon>Endopterygota</taxon>
        <taxon>Coleoptera</taxon>
        <taxon>Polyphaga</taxon>
        <taxon>Staphyliniformia</taxon>
        <taxon>Silphidae</taxon>
        <taxon>Nicrophorinae</taxon>
        <taxon>Nicrophorus</taxon>
    </lineage>
</organism>
<keyword evidence="2" id="KW-0424">Laminin EGF-like domain</keyword>
<dbReference type="PANTHER" id="PTHR10574:SF428">
    <property type="entry name" value="LAMININ SUBUNIT ALPHA-1-LIKE PROTEIN"/>
    <property type="match status" value="1"/>
</dbReference>
<reference evidence="5" key="1">
    <citation type="submission" date="2025-08" db="UniProtKB">
        <authorList>
            <consortium name="RefSeq"/>
        </authorList>
    </citation>
    <scope>IDENTIFICATION</scope>
    <source>
        <tissue evidence="5">Whole Larva</tissue>
    </source>
</reference>
<dbReference type="SMART" id="SM00136">
    <property type="entry name" value="LamNT"/>
    <property type="match status" value="1"/>
</dbReference>
<feature type="domain" description="Laminin N-terminal" evidence="3">
    <location>
        <begin position="16"/>
        <end position="131"/>
    </location>
</feature>
<dbReference type="PANTHER" id="PTHR10574">
    <property type="entry name" value="NETRIN/LAMININ-RELATED"/>
    <property type="match status" value="1"/>
</dbReference>
<evidence type="ECO:0000313" key="5">
    <source>
        <dbReference type="RefSeq" id="XP_017778786.1"/>
    </source>
</evidence>
<dbReference type="InterPro" id="IPR008211">
    <property type="entry name" value="Laminin_N"/>
</dbReference>